<accession>A0A1I3UII1</accession>
<evidence type="ECO:0008006" key="3">
    <source>
        <dbReference type="Google" id="ProtNLM"/>
    </source>
</evidence>
<protein>
    <recommendedName>
        <fullName evidence="3">Lipoprotein</fullName>
    </recommendedName>
</protein>
<dbReference type="OrthoDB" id="7773807at2"/>
<organism evidence="1 2">
    <name type="scientific">Celeribacter halophilus</name>
    <dbReference type="NCBI Taxonomy" id="576117"/>
    <lineage>
        <taxon>Bacteria</taxon>
        <taxon>Pseudomonadati</taxon>
        <taxon>Pseudomonadota</taxon>
        <taxon>Alphaproteobacteria</taxon>
        <taxon>Rhodobacterales</taxon>
        <taxon>Roseobacteraceae</taxon>
        <taxon>Celeribacter</taxon>
    </lineage>
</organism>
<proteinExistence type="predicted"/>
<reference evidence="1 2" key="1">
    <citation type="submission" date="2016-10" db="EMBL/GenBank/DDBJ databases">
        <authorList>
            <person name="de Groot N.N."/>
        </authorList>
    </citation>
    <scope>NUCLEOTIDE SEQUENCE [LARGE SCALE GENOMIC DNA]</scope>
    <source>
        <strain evidence="1 2">CGMCC 1.8891</strain>
    </source>
</reference>
<sequence>MRRQVIISGLVLSLVAGCASVRESRFNPMNWFGSSEPVAAAQAGQPVQVRKTLAPRKGYPVFVDTRALAPTISEMQMVKSASGAIVTATASLPSTGYYDAELVAVPSGSADTLVFEFRLRAPTKAAPAGTPAQRKITAAKSLSNAEISGIRTVIVKGADGARQVRR</sequence>
<gene>
    <name evidence="1" type="ORF">SAMN04488138_111110</name>
</gene>
<keyword evidence="2" id="KW-1185">Reference proteome</keyword>
<name>A0A1I3UII1_9RHOB</name>
<evidence type="ECO:0000313" key="2">
    <source>
        <dbReference type="Proteomes" id="UP000183299"/>
    </source>
</evidence>
<dbReference type="AlphaFoldDB" id="A0A1I3UII1"/>
<dbReference type="Proteomes" id="UP000183299">
    <property type="component" value="Unassembled WGS sequence"/>
</dbReference>
<dbReference type="STRING" id="576117.SAMN04488138_111110"/>
<dbReference type="GeneID" id="98665812"/>
<dbReference type="RefSeq" id="WP_066604799.1">
    <property type="nucleotide sequence ID" value="NZ_FORY01000011.1"/>
</dbReference>
<dbReference type="EMBL" id="FORY01000011">
    <property type="protein sequence ID" value="SFJ82742.1"/>
    <property type="molecule type" value="Genomic_DNA"/>
</dbReference>
<evidence type="ECO:0000313" key="1">
    <source>
        <dbReference type="EMBL" id="SFJ82742.1"/>
    </source>
</evidence>
<dbReference type="PROSITE" id="PS51257">
    <property type="entry name" value="PROKAR_LIPOPROTEIN"/>
    <property type="match status" value="1"/>
</dbReference>